<dbReference type="PROSITE" id="PS00595">
    <property type="entry name" value="AA_TRANSFER_CLASS_5"/>
    <property type="match status" value="1"/>
</dbReference>
<dbReference type="RefSeq" id="WP_079412956.1">
    <property type="nucleotide sequence ID" value="NZ_MZGW01000007.1"/>
</dbReference>
<dbReference type="GO" id="GO:0005509">
    <property type="term" value="F:calcium ion binding"/>
    <property type="evidence" value="ECO:0007669"/>
    <property type="project" value="InterPro"/>
</dbReference>
<dbReference type="InterPro" id="IPR002048">
    <property type="entry name" value="EF_hand_dom"/>
</dbReference>
<dbReference type="EC" id="2.8.1.7" evidence="9"/>
<evidence type="ECO:0000256" key="5">
    <source>
        <dbReference type="ARBA" id="ARBA00023004"/>
    </source>
</evidence>
<dbReference type="PIRSF" id="PIRSF005572">
    <property type="entry name" value="NifS"/>
    <property type="match status" value="1"/>
</dbReference>
<dbReference type="STRING" id="29349.CLOTH_16380"/>
<comment type="similarity">
    <text evidence="2">Belongs to the class-V pyridoxal-phosphate-dependent aminotransferase family. NifS/IscS subfamily.</text>
</comment>
<dbReference type="EMBL" id="MZGW01000007">
    <property type="protein sequence ID" value="OPJ55140.1"/>
    <property type="molecule type" value="Genomic_DNA"/>
</dbReference>
<keyword evidence="4" id="KW-0663">Pyridoxal phosphate</keyword>
<dbReference type="AlphaFoldDB" id="A0A1V4I5J5"/>
<gene>
    <name evidence="9" type="primary">iscS_2</name>
    <name evidence="9" type="ORF">CLOTH_16380</name>
</gene>
<protein>
    <submittedName>
        <fullName evidence="9">Cysteine desulfurase IscS</fullName>
        <ecNumber evidence="9">2.8.1.7</ecNumber>
    </submittedName>
</protein>
<proteinExistence type="inferred from homology"/>
<dbReference type="Gene3D" id="3.40.640.10">
    <property type="entry name" value="Type I PLP-dependent aspartate aminotransferase-like (Major domain)"/>
    <property type="match status" value="1"/>
</dbReference>
<organism evidence="9 10">
    <name type="scientific">Alkalithermobacter paradoxus</name>
    <dbReference type="NCBI Taxonomy" id="29349"/>
    <lineage>
        <taxon>Bacteria</taxon>
        <taxon>Bacillati</taxon>
        <taxon>Bacillota</taxon>
        <taxon>Clostridia</taxon>
        <taxon>Peptostreptococcales</taxon>
        <taxon>Tepidibacteraceae</taxon>
        <taxon>Alkalithermobacter</taxon>
    </lineage>
</organism>
<keyword evidence="6" id="KW-0411">Iron-sulfur</keyword>
<dbReference type="PANTHER" id="PTHR11601">
    <property type="entry name" value="CYSTEINE DESULFURYLASE FAMILY MEMBER"/>
    <property type="match status" value="1"/>
</dbReference>
<dbReference type="Gene3D" id="1.10.260.50">
    <property type="match status" value="1"/>
</dbReference>
<dbReference type="PROSITE" id="PS50222">
    <property type="entry name" value="EF_HAND_2"/>
    <property type="match status" value="1"/>
</dbReference>
<dbReference type="FunFam" id="3.40.640.10:FF:000084">
    <property type="entry name" value="IscS-like cysteine desulfurase"/>
    <property type="match status" value="1"/>
</dbReference>
<evidence type="ECO:0000259" key="8">
    <source>
        <dbReference type="PROSITE" id="PS50222"/>
    </source>
</evidence>
<dbReference type="GO" id="GO:0031071">
    <property type="term" value="F:cysteine desulfurase activity"/>
    <property type="evidence" value="ECO:0007669"/>
    <property type="project" value="UniProtKB-EC"/>
</dbReference>
<dbReference type="Gene3D" id="3.90.1150.10">
    <property type="entry name" value="Aspartate Aminotransferase, domain 1"/>
    <property type="match status" value="1"/>
</dbReference>
<dbReference type="OrthoDB" id="9808002at2"/>
<dbReference type="InterPro" id="IPR000192">
    <property type="entry name" value="Aminotrans_V_dom"/>
</dbReference>
<evidence type="ECO:0000256" key="2">
    <source>
        <dbReference type="ARBA" id="ARBA00006490"/>
    </source>
</evidence>
<keyword evidence="10" id="KW-1185">Reference proteome</keyword>
<feature type="domain" description="EF-hand" evidence="8">
    <location>
        <begin position="121"/>
        <end position="142"/>
    </location>
</feature>
<dbReference type="InterPro" id="IPR016454">
    <property type="entry name" value="Cysteine_dSase"/>
</dbReference>
<keyword evidence="3" id="KW-0479">Metal-binding</keyword>
<keyword evidence="9" id="KW-0808">Transferase</keyword>
<evidence type="ECO:0000256" key="3">
    <source>
        <dbReference type="ARBA" id="ARBA00022723"/>
    </source>
</evidence>
<evidence type="ECO:0000256" key="6">
    <source>
        <dbReference type="ARBA" id="ARBA00023014"/>
    </source>
</evidence>
<dbReference type="Proteomes" id="UP000190140">
    <property type="component" value="Unassembled WGS sequence"/>
</dbReference>
<dbReference type="InterPro" id="IPR015421">
    <property type="entry name" value="PyrdxlP-dep_Trfase_major"/>
</dbReference>
<comment type="caution">
    <text evidence="9">The sequence shown here is derived from an EMBL/GenBank/DDBJ whole genome shotgun (WGS) entry which is preliminary data.</text>
</comment>
<dbReference type="Pfam" id="PF00266">
    <property type="entry name" value="Aminotran_5"/>
    <property type="match status" value="1"/>
</dbReference>
<evidence type="ECO:0000256" key="4">
    <source>
        <dbReference type="ARBA" id="ARBA00022898"/>
    </source>
</evidence>
<accession>A0A1V4I5J5</accession>
<keyword evidence="5" id="KW-0408">Iron</keyword>
<reference evidence="9 10" key="1">
    <citation type="submission" date="2017-03" db="EMBL/GenBank/DDBJ databases">
        <title>Genome sequence of Clostridium thermoalcaliphilum DSM 7309.</title>
        <authorList>
            <person name="Poehlein A."/>
            <person name="Daniel R."/>
        </authorList>
    </citation>
    <scope>NUCLEOTIDE SEQUENCE [LARGE SCALE GENOMIC DNA]</scope>
    <source>
        <strain evidence="9 10">DSM 7309</strain>
    </source>
</reference>
<dbReference type="InterPro" id="IPR015424">
    <property type="entry name" value="PyrdxlP-dep_Trfase"/>
</dbReference>
<comment type="cofactor">
    <cofactor evidence="1 7">
        <name>pyridoxal 5'-phosphate</name>
        <dbReference type="ChEBI" id="CHEBI:597326"/>
    </cofactor>
</comment>
<sequence length="383" mass="43064">MEIYLDNSATTKPYKEVVDKVVYALTEQYGNPSSVHRRGVIVEKEIRNVRKEIAKVLGVNEKEIVFTSGGTEANNIIIRGIAYANRRSGNHIITTNIEHPSVLNTFKDLEKEGYEVTYLNVDKNGVIDFEEFKNAINENTILVSIMHVNNEVGSIQPVDKIGNYLNKFKRKIYFHIDAVQSFGKIDFKPSRYNVDLLSVSGHKIHGPKGVGFIYIKEKTKIKPFLTGGGQEYDFRSGTENVPGILGLGEAVRITSSNLKENIEKINNMKSLLLKEISDNINDIKLNSPQDGVCHILNVSFKGIKGEILLHYLEEDNIYVSTGSACSSKKKGSHVLIAMGLKPEEIEGAIRFSLSHTNTEQEIKLAVDILKKRIYDLRKIINKR</sequence>
<evidence type="ECO:0000313" key="10">
    <source>
        <dbReference type="Proteomes" id="UP000190140"/>
    </source>
</evidence>
<dbReference type="GO" id="GO:0051536">
    <property type="term" value="F:iron-sulfur cluster binding"/>
    <property type="evidence" value="ECO:0007669"/>
    <property type="project" value="UniProtKB-KW"/>
</dbReference>
<dbReference type="InterPro" id="IPR020578">
    <property type="entry name" value="Aminotrans_V_PyrdxlP_BS"/>
</dbReference>
<evidence type="ECO:0000313" key="9">
    <source>
        <dbReference type="EMBL" id="OPJ55140.1"/>
    </source>
</evidence>
<dbReference type="NCBIfam" id="NF002806">
    <property type="entry name" value="PRK02948.1"/>
    <property type="match status" value="1"/>
</dbReference>
<evidence type="ECO:0000256" key="7">
    <source>
        <dbReference type="RuleBase" id="RU004504"/>
    </source>
</evidence>
<dbReference type="SUPFAM" id="SSF53383">
    <property type="entry name" value="PLP-dependent transferases"/>
    <property type="match status" value="1"/>
</dbReference>
<evidence type="ECO:0000256" key="1">
    <source>
        <dbReference type="ARBA" id="ARBA00001933"/>
    </source>
</evidence>
<name>A0A1V4I5J5_9FIRM</name>
<dbReference type="InterPro" id="IPR015422">
    <property type="entry name" value="PyrdxlP-dep_Trfase_small"/>
</dbReference>
<dbReference type="PANTHER" id="PTHR11601:SF50">
    <property type="entry name" value="CYSTEINE DESULFURASE ISCS 2-RELATED"/>
    <property type="match status" value="1"/>
</dbReference>